<dbReference type="EMBL" id="JAHRIO010060066">
    <property type="protein sequence ID" value="MEQ2177354.1"/>
    <property type="molecule type" value="Genomic_DNA"/>
</dbReference>
<protein>
    <submittedName>
        <fullName evidence="2">Uncharacterized protein</fullName>
    </submittedName>
</protein>
<sequence>LDDFRQYVRGFPTNAIMGVGAFAAITTYWFASRPKALKPPCDLGLQSIEIPGGERARRSVLNDSDSEYLTHYYSDAQTLYEVFQRGLRVSSEYRCYTLAQKTTEDTKQSKISPLFAMVDNGPCLGSRKPNQPYEWHSYQEVSCRELL</sequence>
<accession>A0ABV0P0Y1</accession>
<evidence type="ECO:0000313" key="2">
    <source>
        <dbReference type="EMBL" id="MEQ2177354.1"/>
    </source>
</evidence>
<comment type="caution">
    <text evidence="2">The sequence shown here is derived from an EMBL/GenBank/DDBJ whole genome shotgun (WGS) entry which is preliminary data.</text>
</comment>
<proteinExistence type="predicted"/>
<keyword evidence="1" id="KW-1133">Transmembrane helix</keyword>
<feature type="non-terminal residue" evidence="2">
    <location>
        <position position="1"/>
    </location>
</feature>
<name>A0ABV0P0Y1_9TELE</name>
<reference evidence="2 3" key="1">
    <citation type="submission" date="2021-06" db="EMBL/GenBank/DDBJ databases">
        <authorList>
            <person name="Palmer J.M."/>
        </authorList>
    </citation>
    <scope>NUCLEOTIDE SEQUENCE [LARGE SCALE GENOMIC DNA]</scope>
    <source>
        <strain evidence="2 3">GA_2019</strain>
        <tissue evidence="2">Muscle</tissue>
    </source>
</reference>
<organism evidence="2 3">
    <name type="scientific">Goodea atripinnis</name>
    <dbReference type="NCBI Taxonomy" id="208336"/>
    <lineage>
        <taxon>Eukaryota</taxon>
        <taxon>Metazoa</taxon>
        <taxon>Chordata</taxon>
        <taxon>Craniata</taxon>
        <taxon>Vertebrata</taxon>
        <taxon>Euteleostomi</taxon>
        <taxon>Actinopterygii</taxon>
        <taxon>Neopterygii</taxon>
        <taxon>Teleostei</taxon>
        <taxon>Neoteleostei</taxon>
        <taxon>Acanthomorphata</taxon>
        <taxon>Ovalentaria</taxon>
        <taxon>Atherinomorphae</taxon>
        <taxon>Cyprinodontiformes</taxon>
        <taxon>Goodeidae</taxon>
        <taxon>Goodea</taxon>
    </lineage>
</organism>
<feature type="transmembrane region" description="Helical" evidence="1">
    <location>
        <begin position="12"/>
        <end position="31"/>
    </location>
</feature>
<keyword evidence="1" id="KW-0812">Transmembrane</keyword>
<dbReference type="Proteomes" id="UP001476798">
    <property type="component" value="Unassembled WGS sequence"/>
</dbReference>
<gene>
    <name evidence="2" type="ORF">GOODEAATRI_002651</name>
</gene>
<keyword evidence="1" id="KW-0472">Membrane</keyword>
<evidence type="ECO:0000313" key="3">
    <source>
        <dbReference type="Proteomes" id="UP001476798"/>
    </source>
</evidence>
<keyword evidence="3" id="KW-1185">Reference proteome</keyword>
<evidence type="ECO:0000256" key="1">
    <source>
        <dbReference type="SAM" id="Phobius"/>
    </source>
</evidence>